<feature type="compositionally biased region" description="Acidic residues" evidence="5">
    <location>
        <begin position="143"/>
        <end position="153"/>
    </location>
</feature>
<dbReference type="VEuPathDB" id="VectorBase:AFAF008536"/>
<dbReference type="EMBL" id="AXCN02001967">
    <property type="status" value="NOT_ANNOTATED_CDS"/>
    <property type="molecule type" value="Genomic_DNA"/>
</dbReference>
<feature type="domain" description="Aegyptin/gSG7 salivary protein-like four-helix bundle" evidence="7">
    <location>
        <begin position="172"/>
        <end position="284"/>
    </location>
</feature>
<feature type="signal peptide" evidence="6">
    <location>
        <begin position="1"/>
        <end position="19"/>
    </location>
</feature>
<dbReference type="Pfam" id="PF25001">
    <property type="entry name" value="Aegyptin_C"/>
    <property type="match status" value="1"/>
</dbReference>
<feature type="compositionally biased region" description="Acidic residues" evidence="5">
    <location>
        <begin position="51"/>
        <end position="85"/>
    </location>
</feature>
<comment type="subcellular location">
    <subcellularLocation>
        <location evidence="1">Secreted</location>
    </subcellularLocation>
</comment>
<dbReference type="Gene3D" id="6.10.140.1890">
    <property type="match status" value="1"/>
</dbReference>
<keyword evidence="6" id="KW-0732">Signal</keyword>
<keyword evidence="4" id="KW-1015">Disulfide bond</keyword>
<feature type="compositionally biased region" description="Acidic residues" evidence="5">
    <location>
        <begin position="24"/>
        <end position="35"/>
    </location>
</feature>
<evidence type="ECO:0000256" key="6">
    <source>
        <dbReference type="SAM" id="SignalP"/>
    </source>
</evidence>
<protein>
    <recommendedName>
        <fullName evidence="7">Aegyptin/gSG7 salivary protein-like four-helix bundle domain-containing protein</fullName>
    </recommendedName>
</protein>
<dbReference type="AlphaFoldDB" id="A0A182QEI8"/>
<evidence type="ECO:0000313" key="9">
    <source>
        <dbReference type="Proteomes" id="UP000075886"/>
    </source>
</evidence>
<evidence type="ECO:0000259" key="7">
    <source>
        <dbReference type="Pfam" id="PF25001"/>
    </source>
</evidence>
<proteinExistence type="predicted"/>
<dbReference type="STRING" id="69004.A0A182QEI8"/>
<dbReference type="Proteomes" id="UP000075886">
    <property type="component" value="Unassembled WGS sequence"/>
</dbReference>
<keyword evidence="2" id="KW-0964">Secreted</keyword>
<evidence type="ECO:0000256" key="4">
    <source>
        <dbReference type="ARBA" id="ARBA00023157"/>
    </source>
</evidence>
<evidence type="ECO:0000256" key="5">
    <source>
        <dbReference type="SAM" id="MobiDB-lite"/>
    </source>
</evidence>
<dbReference type="InterPro" id="IPR056799">
    <property type="entry name" value="ALL3/gSG7_salivary-like_helix"/>
</dbReference>
<reference evidence="8" key="2">
    <citation type="submission" date="2020-05" db="UniProtKB">
        <authorList>
            <consortium name="EnsemblMetazoa"/>
        </authorList>
    </citation>
    <scope>IDENTIFICATION</scope>
    <source>
        <strain evidence="8">FAR1</strain>
    </source>
</reference>
<keyword evidence="3" id="KW-0800">Toxin</keyword>
<evidence type="ECO:0000256" key="3">
    <source>
        <dbReference type="ARBA" id="ARBA00022656"/>
    </source>
</evidence>
<name>A0A182QEI8_9DIPT</name>
<dbReference type="GO" id="GO:0005576">
    <property type="term" value="C:extracellular region"/>
    <property type="evidence" value="ECO:0007669"/>
    <property type="project" value="UniProtKB-SubCell"/>
</dbReference>
<keyword evidence="9" id="KW-1185">Reference proteome</keyword>
<evidence type="ECO:0000256" key="2">
    <source>
        <dbReference type="ARBA" id="ARBA00022525"/>
    </source>
</evidence>
<feature type="compositionally biased region" description="Gly residues" evidence="5">
    <location>
        <begin position="119"/>
        <end position="142"/>
    </location>
</feature>
<feature type="chain" id="PRO_5008132791" description="Aegyptin/gSG7 salivary protein-like four-helix bundle domain-containing protein" evidence="6">
    <location>
        <begin position="20"/>
        <end position="290"/>
    </location>
</feature>
<dbReference type="GO" id="GO:0090729">
    <property type="term" value="F:toxin activity"/>
    <property type="evidence" value="ECO:0007669"/>
    <property type="project" value="UniProtKB-KW"/>
</dbReference>
<evidence type="ECO:0000256" key="1">
    <source>
        <dbReference type="ARBA" id="ARBA00004613"/>
    </source>
</evidence>
<dbReference type="EnsemblMetazoa" id="AFAF008536-RA">
    <property type="protein sequence ID" value="AFAF008536-PA"/>
    <property type="gene ID" value="AFAF008536"/>
</dbReference>
<evidence type="ECO:0000313" key="8">
    <source>
        <dbReference type="EnsemblMetazoa" id="AFAF008536-PA"/>
    </source>
</evidence>
<reference evidence="9" key="1">
    <citation type="submission" date="2014-01" db="EMBL/GenBank/DDBJ databases">
        <title>The Genome Sequence of Anopheles farauti FAR1 (V2).</title>
        <authorList>
            <consortium name="The Broad Institute Genomics Platform"/>
            <person name="Neafsey D.E."/>
            <person name="Besansky N."/>
            <person name="Howell P."/>
            <person name="Walton C."/>
            <person name="Young S.K."/>
            <person name="Zeng Q."/>
            <person name="Gargeya S."/>
            <person name="Fitzgerald M."/>
            <person name="Haas B."/>
            <person name="Abouelleil A."/>
            <person name="Allen A.W."/>
            <person name="Alvarado L."/>
            <person name="Arachchi H.M."/>
            <person name="Berlin A.M."/>
            <person name="Chapman S.B."/>
            <person name="Gainer-Dewar J."/>
            <person name="Goldberg J."/>
            <person name="Griggs A."/>
            <person name="Gujja S."/>
            <person name="Hansen M."/>
            <person name="Howarth C."/>
            <person name="Imamovic A."/>
            <person name="Ireland A."/>
            <person name="Larimer J."/>
            <person name="McCowan C."/>
            <person name="Murphy C."/>
            <person name="Pearson M."/>
            <person name="Poon T.W."/>
            <person name="Priest M."/>
            <person name="Roberts A."/>
            <person name="Saif S."/>
            <person name="Shea T."/>
            <person name="Sisk P."/>
            <person name="Sykes S."/>
            <person name="Wortman J."/>
            <person name="Nusbaum C."/>
            <person name="Birren B."/>
        </authorList>
    </citation>
    <scope>NUCLEOTIDE SEQUENCE [LARGE SCALE GENOMIC DNA]</scope>
    <source>
        <strain evidence="9">FAR1</strain>
    </source>
</reference>
<feature type="region of interest" description="Disordered" evidence="5">
    <location>
        <begin position="20"/>
        <end position="179"/>
    </location>
</feature>
<accession>A0A182QEI8</accession>
<organism evidence="8 9">
    <name type="scientific">Anopheles farauti</name>
    <dbReference type="NCBI Taxonomy" id="69004"/>
    <lineage>
        <taxon>Eukaryota</taxon>
        <taxon>Metazoa</taxon>
        <taxon>Ecdysozoa</taxon>
        <taxon>Arthropoda</taxon>
        <taxon>Hexapoda</taxon>
        <taxon>Insecta</taxon>
        <taxon>Pterygota</taxon>
        <taxon>Neoptera</taxon>
        <taxon>Endopterygota</taxon>
        <taxon>Diptera</taxon>
        <taxon>Nematocera</taxon>
        <taxon>Culicoidea</taxon>
        <taxon>Culicidae</taxon>
        <taxon>Anophelinae</taxon>
        <taxon>Anopheles</taxon>
    </lineage>
</organism>
<sequence length="290" mass="29621">MKLVLLLAGVLCLALIVTARPQDESAEEALAELSEDASKEDAGAEDGSTGTEDDSDSDAGGSEGDESAGDGEAEAKEDDVNDSDDGADKEGEQSEGDEAAGGDAAGGDAEGGDAEGGDGDGSNGDGGSAEGGDGEGGNAEGGDGGDGETGEADGGDKGDKGTDAGSDGEEEDDRVNTYNQVHSQLKKIMEVSTKDEYLKSYVVGSLQERLMNPTIDLVGTIGKYSKIKECFSSLAKDVDALVKGSDKSYEECTKDKTKTNCGSEGTRDLDEGLIKRQQELSNCIVEKRDA</sequence>